<organism evidence="3 4">
    <name type="scientific">Cyclotella cryptica</name>
    <dbReference type="NCBI Taxonomy" id="29204"/>
    <lineage>
        <taxon>Eukaryota</taxon>
        <taxon>Sar</taxon>
        <taxon>Stramenopiles</taxon>
        <taxon>Ochrophyta</taxon>
        <taxon>Bacillariophyta</taxon>
        <taxon>Coscinodiscophyceae</taxon>
        <taxon>Thalassiosirophycidae</taxon>
        <taxon>Stephanodiscales</taxon>
        <taxon>Stephanodiscaceae</taxon>
        <taxon>Cyclotella</taxon>
    </lineage>
</organism>
<dbReference type="Gene3D" id="2.60.40.1480">
    <property type="entry name" value="Coatomer, gamma subunit, appendage domain"/>
    <property type="match status" value="1"/>
</dbReference>
<dbReference type="PANTHER" id="PTHR12894:SF27">
    <property type="entry name" value="TRANSFORMING GROWTH FACTOR-BETA RECEPTOR-ASSOCIATED PROTEIN 1"/>
    <property type="match status" value="1"/>
</dbReference>
<evidence type="ECO:0000256" key="1">
    <source>
        <dbReference type="SAM" id="MobiDB-lite"/>
    </source>
</evidence>
<dbReference type="Proteomes" id="UP001516023">
    <property type="component" value="Unassembled WGS sequence"/>
</dbReference>
<protein>
    <recommendedName>
        <fullName evidence="2">Coatomer gamma subunit appendage Ig-like subdomain domain-containing protein</fullName>
    </recommendedName>
</protein>
<proteinExistence type="predicted"/>
<feature type="domain" description="Coatomer gamma subunit appendage Ig-like subdomain" evidence="2">
    <location>
        <begin position="1280"/>
        <end position="1414"/>
    </location>
</feature>
<dbReference type="InterPro" id="IPR032914">
    <property type="entry name" value="Vam6/VPS39/TRAP1"/>
</dbReference>
<sequence>MSTSLGPSWNLRSSSSPRCVTAFLSKSDSSTITINSSNAASSSNPFEEDESSYSDNASSKSVVYSVTIGTERGSLHHRAYPATIEGGERRRHARDGYGAASAAYVDPENSINLQGAAKGSVSGIVVARHSVDSSGGGIPVEEAHEAAPVFLLLVDDNRGSSSSSSNPGAYAAHLVTLKHGAFGRLGAAPSADRLDSFEDAAPSHVRMGSRGSVGVGSIARFGADSNELQSTAKSTASVSLPRMSCATYHPNTGFVYASGMGVFSLSATNVKAVLAGMAAKDSVSGGRPGFAGKQYSSSASVSSRTRQQPHAHHATTAGRTVLPPPHALYLKAANSLPRPGARCSPTANSMTLACLGRVAIVAVSNSFYAVPACLDVGIASGGEGSAISVTGASNSLLAGLPTVAATKILAFAQSSQLHPVIAIDVMSPIDRNATAPINTDASHTNDDANDTAAVISKFLKPITSLVVLASGRECTSVEIVSTPDTRSISLLGKTNVGGSGANQIVTTDVKVLPPRHGLCTFPGPILAATTLPSNKGGGIRDDSIGASSRSGSSLTSGPLLALLTVDGLIHIRSPFCLSVPLSSIEVGTRPNDFFSVVALPKSGSGEEDRKVLATSYGGEARVVLCREESSQDFADRLLKMSTDAFGANGFPRIDLAEALGATFSATSYVGPEATAVKRVLLRQYLEAVLGIAEDIRFFLGTGGSGGSEGSSVSLFVSEESQEVGLEVVDTHLSGGQDLRANPSASESPALGPNALLTCTALLCLVCFQLQPPNANLANRASKACSSAMGTVRPRDRSISKAAMTVCDLVADRLLKEAAAASFSLLSSSASISISTNRPSQSIASMEFVEAAVWLLRSCGCHEKALHVLEERMNNPALRNASLSIGSGVSASSGGWSQIKFDSYIAAHLGELWASRDDPCCQLVLRSSATRDLISRNPNLGLSIFTTLHPRNEKEWKSMKQSDDPLYHPHYPYKVVELLKLALPQISKHEQYIGEISPIESPGSYVVGSAASGTLPLHTGRALAVTFLESAIGIATGRPSQNDDILVHEYSDNFDKRVADMHDELSYLLLEGVISERGDGGDGEDSPIGAIYRYKLRRLLSWENTRIRSERLLASLPASFLREHALLLGRLGRHEDAIKIFYSDLDSLELALEYCDIRHERQQAQIEEAKSKGNVGIESSSRECSYLPLVNVALNSDPDSDRGTAAAIQVLSLRRNSIDKSAALRLLPRNVPMSAVTRPFLIPALVENESHVRRLEVAEALLRSKYMRLKQKLTEAQLKSHASLHSVPALQKLHLGDPLHSSKAVKARPVHLASPNFPDVMLVKHFFPRHLVIQVQVINTSTSQDLQTLADVAFVIAESSDEALQPALEVPLKSLPPGATGSAWCVLTAIPQRLETCFLTCELRYTVLSVDAYSGAHVSFTAGMSANNVLGKTYVEELQDIEVRHAEGWG</sequence>
<evidence type="ECO:0000313" key="4">
    <source>
        <dbReference type="Proteomes" id="UP001516023"/>
    </source>
</evidence>
<reference evidence="3 4" key="1">
    <citation type="journal article" date="2020" name="G3 (Bethesda)">
        <title>Improved Reference Genome for Cyclotella cryptica CCMP332, a Model for Cell Wall Morphogenesis, Salinity Adaptation, and Lipid Production in Diatoms (Bacillariophyta).</title>
        <authorList>
            <person name="Roberts W.R."/>
            <person name="Downey K.M."/>
            <person name="Ruck E.C."/>
            <person name="Traller J.C."/>
            <person name="Alverson A.J."/>
        </authorList>
    </citation>
    <scope>NUCLEOTIDE SEQUENCE [LARGE SCALE GENOMIC DNA]</scope>
    <source>
        <strain evidence="3 4">CCMP332</strain>
    </source>
</reference>
<dbReference type="InterPro" id="IPR013040">
    <property type="entry name" value="Coatomer_gsu_app_Ig-like_dom"/>
</dbReference>
<name>A0ABD3Q6D1_9STRA</name>
<dbReference type="EMBL" id="JABMIG020000067">
    <property type="protein sequence ID" value="KAL3795905.1"/>
    <property type="molecule type" value="Genomic_DNA"/>
</dbReference>
<feature type="compositionally biased region" description="Low complexity" evidence="1">
    <location>
        <begin position="34"/>
        <end position="43"/>
    </location>
</feature>
<dbReference type="PANTHER" id="PTHR12894">
    <property type="entry name" value="CNH DOMAIN CONTAINING"/>
    <property type="match status" value="1"/>
</dbReference>
<dbReference type="Pfam" id="PF08752">
    <property type="entry name" value="COP-gamma_platf"/>
    <property type="match status" value="1"/>
</dbReference>
<comment type="caution">
    <text evidence="3">The sequence shown here is derived from an EMBL/GenBank/DDBJ whole genome shotgun (WGS) entry which is preliminary data.</text>
</comment>
<dbReference type="InterPro" id="IPR037067">
    <property type="entry name" value="Coatomer_gsu_app_sf"/>
</dbReference>
<keyword evidence="4" id="KW-1185">Reference proteome</keyword>
<feature type="region of interest" description="Disordered" evidence="1">
    <location>
        <begin position="294"/>
        <end position="321"/>
    </location>
</feature>
<dbReference type="InterPro" id="IPR013041">
    <property type="entry name" value="Clathrin_app_Ig-like_sf"/>
</dbReference>
<evidence type="ECO:0000313" key="3">
    <source>
        <dbReference type="EMBL" id="KAL3795905.1"/>
    </source>
</evidence>
<evidence type="ECO:0000259" key="2">
    <source>
        <dbReference type="Pfam" id="PF08752"/>
    </source>
</evidence>
<gene>
    <name evidence="3" type="ORF">HJC23_002176</name>
</gene>
<feature type="region of interest" description="Disordered" evidence="1">
    <location>
        <begin position="34"/>
        <end position="54"/>
    </location>
</feature>
<accession>A0ABD3Q6D1</accession>
<dbReference type="SUPFAM" id="SSF49348">
    <property type="entry name" value="Clathrin adaptor appendage domain"/>
    <property type="match status" value="1"/>
</dbReference>